<dbReference type="EMBL" id="KV425556">
    <property type="protein sequence ID" value="KZT28866.1"/>
    <property type="molecule type" value="Genomic_DNA"/>
</dbReference>
<evidence type="ECO:0000313" key="1">
    <source>
        <dbReference type="EMBL" id="KZT28866.1"/>
    </source>
</evidence>
<sequence length="135" mass="14315">MAWDDGPQNNEGGPRGFLSVARQLVGKAAQGEEVGKGAGRAIQRRSWAFKVWNSTRAETALHSYVSWPTTLMAPTSDSPRKAATTLNVLKDALKMVANVADGGINAPFVKPLAQIAIDLVDAAQVSIGVVSSERQ</sequence>
<protein>
    <submittedName>
        <fullName evidence="1">Uncharacterized protein</fullName>
    </submittedName>
</protein>
<keyword evidence="2" id="KW-1185">Reference proteome</keyword>
<evidence type="ECO:0000313" key="2">
    <source>
        <dbReference type="Proteomes" id="UP000076761"/>
    </source>
</evidence>
<accession>A0A165UXY8</accession>
<proteinExistence type="predicted"/>
<name>A0A165UXY8_9AGAM</name>
<organism evidence="1 2">
    <name type="scientific">Neolentinus lepideus HHB14362 ss-1</name>
    <dbReference type="NCBI Taxonomy" id="1314782"/>
    <lineage>
        <taxon>Eukaryota</taxon>
        <taxon>Fungi</taxon>
        <taxon>Dikarya</taxon>
        <taxon>Basidiomycota</taxon>
        <taxon>Agaricomycotina</taxon>
        <taxon>Agaricomycetes</taxon>
        <taxon>Gloeophyllales</taxon>
        <taxon>Gloeophyllaceae</taxon>
        <taxon>Neolentinus</taxon>
    </lineage>
</organism>
<dbReference type="Proteomes" id="UP000076761">
    <property type="component" value="Unassembled WGS sequence"/>
</dbReference>
<dbReference type="InParanoid" id="A0A165UXY8"/>
<reference evidence="1 2" key="1">
    <citation type="journal article" date="2016" name="Mol. Biol. Evol.">
        <title>Comparative Genomics of Early-Diverging Mushroom-Forming Fungi Provides Insights into the Origins of Lignocellulose Decay Capabilities.</title>
        <authorList>
            <person name="Nagy L.G."/>
            <person name="Riley R."/>
            <person name="Tritt A."/>
            <person name="Adam C."/>
            <person name="Daum C."/>
            <person name="Floudas D."/>
            <person name="Sun H."/>
            <person name="Yadav J.S."/>
            <person name="Pangilinan J."/>
            <person name="Larsson K.H."/>
            <person name="Matsuura K."/>
            <person name="Barry K."/>
            <person name="Labutti K."/>
            <person name="Kuo R."/>
            <person name="Ohm R.A."/>
            <person name="Bhattacharya S.S."/>
            <person name="Shirouzu T."/>
            <person name="Yoshinaga Y."/>
            <person name="Martin F.M."/>
            <person name="Grigoriev I.V."/>
            <person name="Hibbett D.S."/>
        </authorList>
    </citation>
    <scope>NUCLEOTIDE SEQUENCE [LARGE SCALE GENOMIC DNA]</scope>
    <source>
        <strain evidence="1 2">HHB14362 ss-1</strain>
    </source>
</reference>
<dbReference type="AlphaFoldDB" id="A0A165UXY8"/>
<gene>
    <name evidence="1" type="ORF">NEOLEDRAFT_1129128</name>
</gene>